<dbReference type="Proteomes" id="UP000221369">
    <property type="component" value="Unassembled WGS sequence"/>
</dbReference>
<gene>
    <name evidence="7" type="ORF">ATJ78_0194</name>
</gene>
<reference evidence="7 8" key="1">
    <citation type="submission" date="2017-10" db="EMBL/GenBank/DDBJ databases">
        <title>Sequencing the genomes of 1000 actinobacteria strains.</title>
        <authorList>
            <person name="Klenk H.-P."/>
        </authorList>
    </citation>
    <scope>NUCLEOTIDE SEQUENCE [LARGE SCALE GENOMIC DNA]</scope>
    <source>
        <strain evidence="7 8">DSM 21798</strain>
    </source>
</reference>
<dbReference type="InterPro" id="IPR050808">
    <property type="entry name" value="Phage_Integrase"/>
</dbReference>
<name>A0A2A9DRS7_9MICO</name>
<dbReference type="GO" id="GO:0003677">
    <property type="term" value="F:DNA binding"/>
    <property type="evidence" value="ECO:0007669"/>
    <property type="project" value="UniProtKB-KW"/>
</dbReference>
<sequence>MVADRTFTTKRAAEAWERQQKEALGGGSFVSPRQSRTPVSAVATAFLAARSGQVAPHTFRTDRDNLAALPPKFAARPVGSVTEADILALLTALLGTRAHSTVSRIRTTLSALWTWAVRERWTTTNPVRGVRMPPGAVQTHDGAPLTDSTLTAIISSQRERSPHGALITEWLSLTGLRWSELRALRVGDLQDLPFPAARVLRAQSDGYSEKAPKSVRGRRSVPLVARAHDIAREWAAGKGLTDYLATSATGRQLRGTYFRRAVAWTTTAPGHTIHDLRHYAASTWLRQGIPINQVATWLGDDPRTVLKVYAHVLGEAQDLEALRRLNSPLPSHSPECTSRHDPQEGGRPEEPSKAVPNQGKKCGDGGI</sequence>
<dbReference type="PANTHER" id="PTHR30629">
    <property type="entry name" value="PROPHAGE INTEGRASE"/>
    <property type="match status" value="1"/>
</dbReference>
<feature type="compositionally biased region" description="Basic and acidic residues" evidence="5">
    <location>
        <begin position="337"/>
        <end position="352"/>
    </location>
</feature>
<proteinExistence type="inferred from homology"/>
<evidence type="ECO:0000256" key="4">
    <source>
        <dbReference type="ARBA" id="ARBA00023172"/>
    </source>
</evidence>
<evidence type="ECO:0000256" key="3">
    <source>
        <dbReference type="ARBA" id="ARBA00023125"/>
    </source>
</evidence>
<feature type="region of interest" description="Disordered" evidence="5">
    <location>
        <begin position="326"/>
        <end position="367"/>
    </location>
</feature>
<keyword evidence="3" id="KW-0238">DNA-binding</keyword>
<evidence type="ECO:0000256" key="5">
    <source>
        <dbReference type="SAM" id="MobiDB-lite"/>
    </source>
</evidence>
<dbReference type="SUPFAM" id="SSF56349">
    <property type="entry name" value="DNA breaking-rejoining enzymes"/>
    <property type="match status" value="1"/>
</dbReference>
<keyword evidence="2" id="KW-0229">DNA integration</keyword>
<dbReference type="Gene3D" id="1.10.150.130">
    <property type="match status" value="1"/>
</dbReference>
<comment type="caution">
    <text evidence="7">The sequence shown here is derived from an EMBL/GenBank/DDBJ whole genome shotgun (WGS) entry which is preliminary data.</text>
</comment>
<evidence type="ECO:0000313" key="7">
    <source>
        <dbReference type="EMBL" id="PFG29293.1"/>
    </source>
</evidence>
<evidence type="ECO:0000313" key="8">
    <source>
        <dbReference type="Proteomes" id="UP000221369"/>
    </source>
</evidence>
<dbReference type="GO" id="GO:0006310">
    <property type="term" value="P:DNA recombination"/>
    <property type="evidence" value="ECO:0007669"/>
    <property type="project" value="UniProtKB-KW"/>
</dbReference>
<dbReference type="InterPro" id="IPR013762">
    <property type="entry name" value="Integrase-like_cat_sf"/>
</dbReference>
<keyword evidence="4" id="KW-0233">DNA recombination</keyword>
<dbReference type="InterPro" id="IPR010998">
    <property type="entry name" value="Integrase_recombinase_N"/>
</dbReference>
<dbReference type="PANTHER" id="PTHR30629:SF2">
    <property type="entry name" value="PROPHAGE INTEGRASE INTS-RELATED"/>
    <property type="match status" value="1"/>
</dbReference>
<dbReference type="InterPro" id="IPR002104">
    <property type="entry name" value="Integrase_catalytic"/>
</dbReference>
<protein>
    <submittedName>
        <fullName evidence="7">Site-specific recombinase XerD</fullName>
    </submittedName>
</protein>
<accession>A0A2A9DRS7</accession>
<dbReference type="EMBL" id="PDJE01000001">
    <property type="protein sequence ID" value="PFG29293.1"/>
    <property type="molecule type" value="Genomic_DNA"/>
</dbReference>
<dbReference type="Pfam" id="PF22022">
    <property type="entry name" value="Phage_int_M"/>
    <property type="match status" value="1"/>
</dbReference>
<evidence type="ECO:0000256" key="1">
    <source>
        <dbReference type="ARBA" id="ARBA00008857"/>
    </source>
</evidence>
<dbReference type="Pfam" id="PF00589">
    <property type="entry name" value="Phage_integrase"/>
    <property type="match status" value="1"/>
</dbReference>
<dbReference type="InterPro" id="IPR011010">
    <property type="entry name" value="DNA_brk_join_enz"/>
</dbReference>
<evidence type="ECO:0000256" key="2">
    <source>
        <dbReference type="ARBA" id="ARBA00022908"/>
    </source>
</evidence>
<comment type="similarity">
    <text evidence="1">Belongs to the 'phage' integrase family.</text>
</comment>
<dbReference type="Gene3D" id="1.10.443.10">
    <property type="entry name" value="Intergrase catalytic core"/>
    <property type="match status" value="1"/>
</dbReference>
<feature type="domain" description="Tyr recombinase" evidence="6">
    <location>
        <begin position="140"/>
        <end position="324"/>
    </location>
</feature>
<dbReference type="PROSITE" id="PS51898">
    <property type="entry name" value="TYR_RECOMBINASE"/>
    <property type="match status" value="1"/>
</dbReference>
<organism evidence="7 8">
    <name type="scientific">Paramicrobacterium agarici</name>
    <dbReference type="NCBI Taxonomy" id="630514"/>
    <lineage>
        <taxon>Bacteria</taxon>
        <taxon>Bacillati</taxon>
        <taxon>Actinomycetota</taxon>
        <taxon>Actinomycetes</taxon>
        <taxon>Micrococcales</taxon>
        <taxon>Microbacteriaceae</taxon>
        <taxon>Paramicrobacterium</taxon>
    </lineage>
</organism>
<dbReference type="InterPro" id="IPR053876">
    <property type="entry name" value="Phage_int_M"/>
</dbReference>
<dbReference type="AlphaFoldDB" id="A0A2A9DRS7"/>
<dbReference type="GO" id="GO:0015074">
    <property type="term" value="P:DNA integration"/>
    <property type="evidence" value="ECO:0007669"/>
    <property type="project" value="UniProtKB-KW"/>
</dbReference>
<keyword evidence="8" id="KW-1185">Reference proteome</keyword>
<evidence type="ECO:0000259" key="6">
    <source>
        <dbReference type="PROSITE" id="PS51898"/>
    </source>
</evidence>